<dbReference type="AlphaFoldDB" id="K6VM86"/>
<dbReference type="OrthoDB" id="10008382at2"/>
<feature type="transmembrane region" description="Helical" evidence="1">
    <location>
        <begin position="38"/>
        <end position="58"/>
    </location>
</feature>
<comment type="caution">
    <text evidence="2">The sequence shown here is derived from an EMBL/GenBank/DDBJ whole genome shotgun (WGS) entry which is preliminary data.</text>
</comment>
<dbReference type="RefSeq" id="WP_006502616.1">
    <property type="nucleotide sequence ID" value="NZ_BAGZ01000008.1"/>
</dbReference>
<proteinExistence type="predicted"/>
<feature type="transmembrane region" description="Helical" evidence="1">
    <location>
        <begin position="93"/>
        <end position="109"/>
    </location>
</feature>
<evidence type="ECO:0000313" key="2">
    <source>
        <dbReference type="EMBL" id="GAB77864.1"/>
    </source>
</evidence>
<sequence length="117" mass="12791">MKLGAALKSIRAIICGTGTVLFISGVLLYLYGNKSISFALILLGVIEILVSTIFLKKIPESAVGETEHEVAHRVVDVTYILAGLTLAYFLDNWFLVGLSTPGMVAFYIRNSRRRVTA</sequence>
<dbReference type="EMBL" id="BAGZ01000008">
    <property type="protein sequence ID" value="GAB77864.1"/>
    <property type="molecule type" value="Genomic_DNA"/>
</dbReference>
<keyword evidence="3" id="KW-1185">Reference proteome</keyword>
<name>K6VM86_9MICO</name>
<gene>
    <name evidence="2" type="ORF">AUCHE_08_01060</name>
</gene>
<reference evidence="2 3" key="1">
    <citation type="submission" date="2012-08" db="EMBL/GenBank/DDBJ databases">
        <title>Whole genome shotgun sequence of Austwickia chelonae NBRC 105200.</title>
        <authorList>
            <person name="Yoshida I."/>
            <person name="Hosoyama A."/>
            <person name="Tsuchikane K."/>
            <person name="Katsumata H."/>
            <person name="Ando Y."/>
            <person name="Ohji S."/>
            <person name="Hamada M."/>
            <person name="Tamura T."/>
            <person name="Yamazoe A."/>
            <person name="Yamazaki S."/>
            <person name="Fujita N."/>
        </authorList>
    </citation>
    <scope>NUCLEOTIDE SEQUENCE [LARGE SCALE GENOMIC DNA]</scope>
    <source>
        <strain evidence="2 3">NBRC 105200</strain>
    </source>
</reference>
<organism evidence="2 3">
    <name type="scientific">Austwickia chelonae NBRC 105200</name>
    <dbReference type="NCBI Taxonomy" id="1184607"/>
    <lineage>
        <taxon>Bacteria</taxon>
        <taxon>Bacillati</taxon>
        <taxon>Actinomycetota</taxon>
        <taxon>Actinomycetes</taxon>
        <taxon>Micrococcales</taxon>
        <taxon>Dermatophilaceae</taxon>
        <taxon>Austwickia</taxon>
    </lineage>
</organism>
<feature type="transmembrane region" description="Helical" evidence="1">
    <location>
        <begin position="12"/>
        <end position="32"/>
    </location>
</feature>
<dbReference type="Proteomes" id="UP000008495">
    <property type="component" value="Unassembled WGS sequence"/>
</dbReference>
<protein>
    <submittedName>
        <fullName evidence="2">Uncharacterized protein</fullName>
    </submittedName>
</protein>
<keyword evidence="1" id="KW-1133">Transmembrane helix</keyword>
<evidence type="ECO:0000256" key="1">
    <source>
        <dbReference type="SAM" id="Phobius"/>
    </source>
</evidence>
<keyword evidence="1" id="KW-0812">Transmembrane</keyword>
<evidence type="ECO:0000313" key="3">
    <source>
        <dbReference type="Proteomes" id="UP000008495"/>
    </source>
</evidence>
<dbReference type="STRING" id="100225.SAMN05421595_0376"/>
<accession>K6VM86</accession>
<keyword evidence="1" id="KW-0472">Membrane</keyword>